<feature type="domain" description="VOC" evidence="1">
    <location>
        <begin position="5"/>
        <end position="134"/>
    </location>
</feature>
<dbReference type="Gene3D" id="3.30.720.110">
    <property type="match status" value="1"/>
</dbReference>
<gene>
    <name evidence="2" type="ORF">EHO51_07545</name>
</gene>
<evidence type="ECO:0000259" key="1">
    <source>
        <dbReference type="PROSITE" id="PS51819"/>
    </source>
</evidence>
<dbReference type="EMBL" id="CP034086">
    <property type="protein sequence ID" value="AZG76593.1"/>
    <property type="molecule type" value="Genomic_DNA"/>
</dbReference>
<dbReference type="RefSeq" id="WP_018408142.1">
    <property type="nucleotide sequence ID" value="NZ_CP034086.1"/>
</dbReference>
<name>A0A3G8M3Q7_9HYPH</name>
<proteinExistence type="predicted"/>
<dbReference type="AlphaFoldDB" id="A0A3G8M3Q7"/>
<dbReference type="Pfam" id="PF00903">
    <property type="entry name" value="Glyoxalase"/>
    <property type="match status" value="1"/>
</dbReference>
<dbReference type="KEGG" id="mros:EHO51_07545"/>
<organism evidence="2 3">
    <name type="scientific">Methylocystis rosea</name>
    <dbReference type="NCBI Taxonomy" id="173366"/>
    <lineage>
        <taxon>Bacteria</taxon>
        <taxon>Pseudomonadati</taxon>
        <taxon>Pseudomonadota</taxon>
        <taxon>Alphaproteobacteria</taxon>
        <taxon>Hyphomicrobiales</taxon>
        <taxon>Methylocystaceae</taxon>
        <taxon>Methylocystis</taxon>
    </lineage>
</organism>
<dbReference type="PANTHER" id="PTHR34109:SF1">
    <property type="entry name" value="VOC DOMAIN-CONTAINING PROTEIN"/>
    <property type="match status" value="1"/>
</dbReference>
<dbReference type="InterPro" id="IPR029068">
    <property type="entry name" value="Glyas_Bleomycin-R_OHBP_Dase"/>
</dbReference>
<dbReference type="Proteomes" id="UP000273982">
    <property type="component" value="Chromosome"/>
</dbReference>
<sequence length="137" mass="14885">MKQPRPRVAPYLTVSPAAAAIAFYTGAFGAQQRALMPSVDGLRIAHCELLINGGSVMLADIFPEFGQTRVPLPGEHVTVSISLEYDKAQDVDDICARATKLGGKVETAPTNSFWGTRYASLRDPFGHRWILNAPLET</sequence>
<accession>A0A3G8M3Q7</accession>
<dbReference type="Gene3D" id="3.30.720.120">
    <property type="match status" value="1"/>
</dbReference>
<dbReference type="PROSITE" id="PS51819">
    <property type="entry name" value="VOC"/>
    <property type="match status" value="1"/>
</dbReference>
<evidence type="ECO:0000313" key="3">
    <source>
        <dbReference type="Proteomes" id="UP000273982"/>
    </source>
</evidence>
<evidence type="ECO:0000313" key="2">
    <source>
        <dbReference type="EMBL" id="AZG76593.1"/>
    </source>
</evidence>
<dbReference type="CDD" id="cd07246">
    <property type="entry name" value="VOC_like"/>
    <property type="match status" value="1"/>
</dbReference>
<dbReference type="SUPFAM" id="SSF54593">
    <property type="entry name" value="Glyoxalase/Bleomycin resistance protein/Dihydroxybiphenyl dioxygenase"/>
    <property type="match status" value="1"/>
</dbReference>
<dbReference type="PANTHER" id="PTHR34109">
    <property type="entry name" value="BNAUNNG04460D PROTEIN-RELATED"/>
    <property type="match status" value="1"/>
</dbReference>
<reference evidence="2 3" key="1">
    <citation type="submission" date="2018-11" db="EMBL/GenBank/DDBJ databases">
        <title>Genome squencing of methanotrophic bacteria isolated from alkaline groundwater in Korea.</title>
        <authorList>
            <person name="Nguyen L.N."/>
        </authorList>
    </citation>
    <scope>NUCLEOTIDE SEQUENCE [LARGE SCALE GENOMIC DNA]</scope>
    <source>
        <strain evidence="2 3">GW6</strain>
    </source>
</reference>
<protein>
    <submittedName>
        <fullName evidence="2">VOC family protein</fullName>
    </submittedName>
</protein>
<dbReference type="InterPro" id="IPR004360">
    <property type="entry name" value="Glyas_Fos-R_dOase_dom"/>
</dbReference>
<dbReference type="InterPro" id="IPR037523">
    <property type="entry name" value="VOC_core"/>
</dbReference>